<proteinExistence type="predicted"/>
<dbReference type="EMBL" id="HBGQ01036574">
    <property type="protein sequence ID" value="CAD9425369.1"/>
    <property type="molecule type" value="Transcribed_RNA"/>
</dbReference>
<gene>
    <name evidence="2" type="ORF">AAND1436_LOCUS18008</name>
</gene>
<reference evidence="2" key="1">
    <citation type="submission" date="2021-01" db="EMBL/GenBank/DDBJ databases">
        <authorList>
            <person name="Corre E."/>
            <person name="Pelletier E."/>
            <person name="Niang G."/>
            <person name="Scheremetjew M."/>
            <person name="Finn R."/>
            <person name="Kale V."/>
            <person name="Holt S."/>
            <person name="Cochrane G."/>
            <person name="Meng A."/>
            <person name="Brown T."/>
            <person name="Cohen L."/>
        </authorList>
    </citation>
    <scope>NUCLEOTIDE SEQUENCE</scope>
    <source>
        <strain evidence="2">CCMP2222</strain>
    </source>
</reference>
<dbReference type="AlphaFoldDB" id="A0A7S2CGL8"/>
<feature type="signal peptide" evidence="1">
    <location>
        <begin position="1"/>
        <end position="21"/>
    </location>
</feature>
<sequence>MAPRALACVLLVLASSSGAGATPSAAELRRYQGTACAGKYNALSRDVMGECHPFLIPTPASIKVEYVNETHYTSYHYEGVQDCSSSGRTRVGYWEVGPCLVNDDNTSQKRVWISAPAPAPTACAVPGDCGLAYQACCVGYAASGKPCPCHLKGNGSGTALASDCGTCGKAFVGCCSAFELKGNPCTCDVADPTGAFVI</sequence>
<feature type="chain" id="PRO_5031421864" evidence="1">
    <location>
        <begin position="22"/>
        <end position="198"/>
    </location>
</feature>
<keyword evidence="1" id="KW-0732">Signal</keyword>
<evidence type="ECO:0000256" key="1">
    <source>
        <dbReference type="SAM" id="SignalP"/>
    </source>
</evidence>
<evidence type="ECO:0000313" key="2">
    <source>
        <dbReference type="EMBL" id="CAD9425369.1"/>
    </source>
</evidence>
<protein>
    <submittedName>
        <fullName evidence="2">Uncharacterized protein</fullName>
    </submittedName>
</protein>
<name>A0A7S2CGL8_9DINO</name>
<accession>A0A7S2CGL8</accession>
<organism evidence="2">
    <name type="scientific">Alexandrium andersonii</name>
    <dbReference type="NCBI Taxonomy" id="327968"/>
    <lineage>
        <taxon>Eukaryota</taxon>
        <taxon>Sar</taxon>
        <taxon>Alveolata</taxon>
        <taxon>Dinophyceae</taxon>
        <taxon>Gonyaulacales</taxon>
        <taxon>Pyrocystaceae</taxon>
        <taxon>Alexandrium</taxon>
    </lineage>
</organism>